<organism evidence="2 3">
    <name type="scientific">Raoultella planticola</name>
    <name type="common">Klebsiella planticola</name>
    <dbReference type="NCBI Taxonomy" id="575"/>
    <lineage>
        <taxon>Bacteria</taxon>
        <taxon>Pseudomonadati</taxon>
        <taxon>Pseudomonadota</taxon>
        <taxon>Gammaproteobacteria</taxon>
        <taxon>Enterobacterales</taxon>
        <taxon>Enterobacteriaceae</taxon>
        <taxon>Klebsiella/Raoultella group</taxon>
        <taxon>Raoultella</taxon>
    </lineage>
</organism>
<evidence type="ECO:0000313" key="3">
    <source>
        <dbReference type="Proteomes" id="UP000345637"/>
    </source>
</evidence>
<sequence>MTADHFTFHITDESDASDKPYFTPEAHKAISRSPAQVNKRY</sequence>
<dbReference type="EMBL" id="CAADJE010000023">
    <property type="protein sequence ID" value="VFS65653.1"/>
    <property type="molecule type" value="Genomic_DNA"/>
</dbReference>
<evidence type="ECO:0000313" key="2">
    <source>
        <dbReference type="EMBL" id="VFS65653.1"/>
    </source>
</evidence>
<evidence type="ECO:0000256" key="1">
    <source>
        <dbReference type="SAM" id="MobiDB-lite"/>
    </source>
</evidence>
<proteinExistence type="predicted"/>
<protein>
    <submittedName>
        <fullName evidence="2">Uncharacterized protein</fullName>
    </submittedName>
</protein>
<gene>
    <name evidence="2" type="ORF">NCTC12998_02780</name>
</gene>
<dbReference type="Proteomes" id="UP000345637">
    <property type="component" value="Unassembled WGS sequence"/>
</dbReference>
<dbReference type="AlphaFoldDB" id="A0A485B064"/>
<feature type="region of interest" description="Disordered" evidence="1">
    <location>
        <begin position="14"/>
        <end position="41"/>
    </location>
</feature>
<accession>A0A485B064</accession>
<reference evidence="2 3" key="1">
    <citation type="submission" date="2019-03" db="EMBL/GenBank/DDBJ databases">
        <authorList>
            <consortium name="Pathogen Informatics"/>
        </authorList>
    </citation>
    <scope>NUCLEOTIDE SEQUENCE [LARGE SCALE GENOMIC DNA]</scope>
    <source>
        <strain evidence="2 3">NCTC12998</strain>
    </source>
</reference>
<dbReference type="RefSeq" id="WP_263424276.1">
    <property type="nucleotide sequence ID" value="NZ_BIJB01000009.1"/>
</dbReference>
<name>A0A485B064_RAOPL</name>